<protein>
    <submittedName>
        <fullName evidence="2">Uncharacterized protein</fullName>
    </submittedName>
</protein>
<evidence type="ECO:0000313" key="2">
    <source>
        <dbReference type="EMBL" id="UUP14594.1"/>
    </source>
</evidence>
<dbReference type="Proteomes" id="UP001316184">
    <property type="component" value="Chromosome"/>
</dbReference>
<dbReference type="RefSeq" id="WP_232398426.1">
    <property type="nucleotide sequence ID" value="NZ_CP102173.1"/>
</dbReference>
<keyword evidence="3" id="KW-1185">Reference proteome</keyword>
<dbReference type="EMBL" id="CP102173">
    <property type="protein sequence ID" value="UUP14594.1"/>
    <property type="molecule type" value="Genomic_DNA"/>
</dbReference>
<evidence type="ECO:0000313" key="3">
    <source>
        <dbReference type="Proteomes" id="UP001316184"/>
    </source>
</evidence>
<gene>
    <name evidence="2" type="ORF">NQV15_04585</name>
</gene>
<evidence type="ECO:0000256" key="1">
    <source>
        <dbReference type="SAM" id="MobiDB-lite"/>
    </source>
</evidence>
<sequence length="390" mass="41803">MADLVIDGPMLEHVKANFKNIADLLGQPARTMKNVDAAVLRGAPGGDWEGKAARALRDLMDDELTPKIVDAHRSFSQAHPHISTWSSDLWDFQFRARGVEREAAEAKERAERKRAEDDLGAALRAGPAGLHPGPAVPGAARADPQRRRPGDALPVGRRKHPKRPPADRRAARGSDRHVRDGQRRPRDGDPRAHLAGVLAQGQPGVRPVRRHRRLHQIKDWAAGGFGGPTGEAGLEIEFRLPPDYSDLLQPSEDEAARAVHADLRVLVDGLAMWRHRLVEAGFAMHGIVALPAGPDVPRPVHWFVLAGLVDVPADDVVDVGVLAERLLRAALGPGAYTEAFPSDMGWGFGLVTTAALPDQATELGALVATISAHAVVRAAGTGEDPEGDGA</sequence>
<organism evidence="2 3">
    <name type="scientific">Aeromicrobium wangtongii</name>
    <dbReference type="NCBI Taxonomy" id="2969247"/>
    <lineage>
        <taxon>Bacteria</taxon>
        <taxon>Bacillati</taxon>
        <taxon>Actinomycetota</taxon>
        <taxon>Actinomycetes</taxon>
        <taxon>Propionibacteriales</taxon>
        <taxon>Nocardioidaceae</taxon>
        <taxon>Aeromicrobium</taxon>
    </lineage>
</organism>
<feature type="compositionally biased region" description="Low complexity" evidence="1">
    <location>
        <begin position="124"/>
        <end position="140"/>
    </location>
</feature>
<name>A0ABY5MCE5_9ACTN</name>
<accession>A0ABY5MCE5</accession>
<proteinExistence type="predicted"/>
<feature type="region of interest" description="Disordered" evidence="1">
    <location>
        <begin position="124"/>
        <end position="203"/>
    </location>
</feature>
<reference evidence="2 3" key="1">
    <citation type="submission" date="2022-08" db="EMBL/GenBank/DDBJ databases">
        <title>novel species in genus Aeromicrobium.</title>
        <authorList>
            <person name="Ye L."/>
        </authorList>
    </citation>
    <scope>NUCLEOTIDE SEQUENCE [LARGE SCALE GENOMIC DNA]</scope>
    <source>
        <strain evidence="3">zg-Y1379</strain>
    </source>
</reference>
<feature type="compositionally biased region" description="Basic and acidic residues" evidence="1">
    <location>
        <begin position="164"/>
        <end position="192"/>
    </location>
</feature>